<reference evidence="2" key="1">
    <citation type="journal article" date="2020" name="Stud. Mycol.">
        <title>101 Dothideomycetes genomes: a test case for predicting lifestyles and emergence of pathogens.</title>
        <authorList>
            <person name="Haridas S."/>
            <person name="Albert R."/>
            <person name="Binder M."/>
            <person name="Bloem J."/>
            <person name="Labutti K."/>
            <person name="Salamov A."/>
            <person name="Andreopoulos B."/>
            <person name="Baker S."/>
            <person name="Barry K."/>
            <person name="Bills G."/>
            <person name="Bluhm B."/>
            <person name="Cannon C."/>
            <person name="Castanera R."/>
            <person name="Culley D."/>
            <person name="Daum C."/>
            <person name="Ezra D."/>
            <person name="Gonzalez J."/>
            <person name="Henrissat B."/>
            <person name="Kuo A."/>
            <person name="Liang C."/>
            <person name="Lipzen A."/>
            <person name="Lutzoni F."/>
            <person name="Magnuson J."/>
            <person name="Mondo S."/>
            <person name="Nolan M."/>
            <person name="Ohm R."/>
            <person name="Pangilinan J."/>
            <person name="Park H.-J."/>
            <person name="Ramirez L."/>
            <person name="Alfaro M."/>
            <person name="Sun H."/>
            <person name="Tritt A."/>
            <person name="Yoshinaga Y."/>
            <person name="Zwiers L.-H."/>
            <person name="Turgeon B."/>
            <person name="Goodwin S."/>
            <person name="Spatafora J."/>
            <person name="Crous P."/>
            <person name="Grigoriev I."/>
        </authorList>
    </citation>
    <scope>NUCLEOTIDE SEQUENCE</scope>
    <source>
        <strain evidence="2">CBS 122681</strain>
    </source>
</reference>
<gene>
    <name evidence="2" type="ORF">K491DRAFT_778180</name>
</gene>
<feature type="chain" id="PRO_5025522836" description="Hydrophobin" evidence="1">
    <location>
        <begin position="20"/>
        <end position="124"/>
    </location>
</feature>
<accession>A0A6A6T983</accession>
<evidence type="ECO:0000313" key="3">
    <source>
        <dbReference type="Proteomes" id="UP000799324"/>
    </source>
</evidence>
<protein>
    <recommendedName>
        <fullName evidence="4">Hydrophobin</fullName>
    </recommendedName>
</protein>
<dbReference type="EMBL" id="MU004339">
    <property type="protein sequence ID" value="KAF2656212.1"/>
    <property type="molecule type" value="Genomic_DNA"/>
</dbReference>
<keyword evidence="3" id="KW-1185">Reference proteome</keyword>
<evidence type="ECO:0008006" key="4">
    <source>
        <dbReference type="Google" id="ProtNLM"/>
    </source>
</evidence>
<evidence type="ECO:0000313" key="2">
    <source>
        <dbReference type="EMBL" id="KAF2656212.1"/>
    </source>
</evidence>
<dbReference type="AlphaFoldDB" id="A0A6A6T983"/>
<proteinExistence type="predicted"/>
<feature type="signal peptide" evidence="1">
    <location>
        <begin position="1"/>
        <end position="19"/>
    </location>
</feature>
<organism evidence="2 3">
    <name type="scientific">Lophiostoma macrostomum CBS 122681</name>
    <dbReference type="NCBI Taxonomy" id="1314788"/>
    <lineage>
        <taxon>Eukaryota</taxon>
        <taxon>Fungi</taxon>
        <taxon>Dikarya</taxon>
        <taxon>Ascomycota</taxon>
        <taxon>Pezizomycotina</taxon>
        <taxon>Dothideomycetes</taxon>
        <taxon>Pleosporomycetidae</taxon>
        <taxon>Pleosporales</taxon>
        <taxon>Lophiostomataceae</taxon>
        <taxon>Lophiostoma</taxon>
    </lineage>
</organism>
<keyword evidence="1" id="KW-0732">Signal</keyword>
<sequence length="124" mass="13566">MHALTLLSFTLITSTSILAQTNNGTENPCDSDGVHLYCCPYIESSDFSPCQNRTLALQNTLKDCLPEQIGHDFDTGYACCIPDDRNSTDWSCIATKDIPTVIANGTDYVDMVYVMPPVRAIPGL</sequence>
<evidence type="ECO:0000256" key="1">
    <source>
        <dbReference type="SAM" id="SignalP"/>
    </source>
</evidence>
<name>A0A6A6T983_9PLEO</name>
<dbReference type="Proteomes" id="UP000799324">
    <property type="component" value="Unassembled WGS sequence"/>
</dbReference>